<evidence type="ECO:0000313" key="3">
    <source>
        <dbReference type="Proteomes" id="UP001157006"/>
    </source>
</evidence>
<dbReference type="InterPro" id="IPR002156">
    <property type="entry name" value="RNaseH_domain"/>
</dbReference>
<dbReference type="InterPro" id="IPR053151">
    <property type="entry name" value="RNase_H-like"/>
</dbReference>
<name>A0AAV0YTY9_VICFA</name>
<reference evidence="2 3" key="1">
    <citation type="submission" date="2023-01" db="EMBL/GenBank/DDBJ databases">
        <authorList>
            <person name="Kreplak J."/>
        </authorList>
    </citation>
    <scope>NUCLEOTIDE SEQUENCE [LARGE SCALE GENOMIC DNA]</scope>
</reference>
<accession>A0AAV0YTY9</accession>
<gene>
    <name evidence="2" type="ORF">VFH_I400400</name>
</gene>
<dbReference type="Pfam" id="PF13456">
    <property type="entry name" value="RVT_3"/>
    <property type="match status" value="1"/>
</dbReference>
<evidence type="ECO:0000313" key="2">
    <source>
        <dbReference type="EMBL" id="CAI8589601.1"/>
    </source>
</evidence>
<sequence length="95" mass="10582">MGLQLVSELKFDRVIIQSDAQVVVDCVISISSIAVLDPIMMDCNVLISNLSDCVVMFIRRALNFDAHHMVGVGRNYGSKTWLDSPKHEPCIPVYC</sequence>
<protein>
    <recommendedName>
        <fullName evidence="1">RNase H type-1 domain-containing protein</fullName>
    </recommendedName>
</protein>
<proteinExistence type="predicted"/>
<evidence type="ECO:0000259" key="1">
    <source>
        <dbReference type="Pfam" id="PF13456"/>
    </source>
</evidence>
<dbReference type="GO" id="GO:0003676">
    <property type="term" value="F:nucleic acid binding"/>
    <property type="evidence" value="ECO:0007669"/>
    <property type="project" value="InterPro"/>
</dbReference>
<dbReference type="PANTHER" id="PTHR47723">
    <property type="entry name" value="OS05G0353850 PROTEIN"/>
    <property type="match status" value="1"/>
</dbReference>
<feature type="domain" description="RNase H type-1" evidence="1">
    <location>
        <begin position="1"/>
        <end position="68"/>
    </location>
</feature>
<organism evidence="2 3">
    <name type="scientific">Vicia faba</name>
    <name type="common">Broad bean</name>
    <name type="synonym">Faba vulgaris</name>
    <dbReference type="NCBI Taxonomy" id="3906"/>
    <lineage>
        <taxon>Eukaryota</taxon>
        <taxon>Viridiplantae</taxon>
        <taxon>Streptophyta</taxon>
        <taxon>Embryophyta</taxon>
        <taxon>Tracheophyta</taxon>
        <taxon>Spermatophyta</taxon>
        <taxon>Magnoliopsida</taxon>
        <taxon>eudicotyledons</taxon>
        <taxon>Gunneridae</taxon>
        <taxon>Pentapetalae</taxon>
        <taxon>rosids</taxon>
        <taxon>fabids</taxon>
        <taxon>Fabales</taxon>
        <taxon>Fabaceae</taxon>
        <taxon>Papilionoideae</taxon>
        <taxon>50 kb inversion clade</taxon>
        <taxon>NPAAA clade</taxon>
        <taxon>Hologalegina</taxon>
        <taxon>IRL clade</taxon>
        <taxon>Fabeae</taxon>
        <taxon>Vicia</taxon>
    </lineage>
</organism>
<dbReference type="EMBL" id="OX451736">
    <property type="protein sequence ID" value="CAI8589601.1"/>
    <property type="molecule type" value="Genomic_DNA"/>
</dbReference>
<dbReference type="Proteomes" id="UP001157006">
    <property type="component" value="Chromosome 1L"/>
</dbReference>
<dbReference type="GO" id="GO:0004523">
    <property type="term" value="F:RNA-DNA hybrid ribonuclease activity"/>
    <property type="evidence" value="ECO:0007669"/>
    <property type="project" value="InterPro"/>
</dbReference>
<dbReference type="PANTHER" id="PTHR47723:SF19">
    <property type="entry name" value="POLYNUCLEOTIDYL TRANSFERASE, RIBONUCLEASE H-LIKE SUPERFAMILY PROTEIN"/>
    <property type="match status" value="1"/>
</dbReference>
<dbReference type="AlphaFoldDB" id="A0AAV0YTY9"/>
<keyword evidence="3" id="KW-1185">Reference proteome</keyword>